<dbReference type="Proteomes" id="UP000327085">
    <property type="component" value="Unassembled WGS sequence"/>
</dbReference>
<feature type="non-terminal residue" evidence="1">
    <location>
        <position position="1"/>
    </location>
</feature>
<dbReference type="PANTHER" id="PTHR47150:SF5">
    <property type="entry name" value="OS07G0546750 PROTEIN"/>
    <property type="match status" value="1"/>
</dbReference>
<dbReference type="InParanoid" id="A0A5E4GMC3"/>
<dbReference type="EMBL" id="CABIKO010001425">
    <property type="protein sequence ID" value="VVA41667.1"/>
    <property type="molecule type" value="Genomic_DNA"/>
</dbReference>
<reference evidence="1" key="1">
    <citation type="submission" date="2019-07" db="EMBL/GenBank/DDBJ databases">
        <authorList>
            <person name="Alioto T."/>
            <person name="Alioto T."/>
            <person name="Gomez Garrido J."/>
        </authorList>
    </citation>
    <scope>NUCLEOTIDE SEQUENCE [LARGE SCALE GENOMIC DNA]</scope>
</reference>
<evidence type="ECO:0000313" key="2">
    <source>
        <dbReference type="EMBL" id="VVA41667.1"/>
    </source>
</evidence>
<proteinExistence type="predicted"/>
<gene>
    <name evidence="1" type="ORF">ALMOND_2B007327</name>
    <name evidence="2" type="ORF">ALMOND_2B009171</name>
</gene>
<accession>A0A5E4GMC3</accession>
<organism evidence="1 3">
    <name type="scientific">Prunus dulcis</name>
    <name type="common">Almond</name>
    <name type="synonym">Amygdalus dulcis</name>
    <dbReference type="NCBI Taxonomy" id="3755"/>
    <lineage>
        <taxon>Eukaryota</taxon>
        <taxon>Viridiplantae</taxon>
        <taxon>Streptophyta</taxon>
        <taxon>Embryophyta</taxon>
        <taxon>Tracheophyta</taxon>
        <taxon>Spermatophyta</taxon>
        <taxon>Magnoliopsida</taxon>
        <taxon>eudicotyledons</taxon>
        <taxon>Gunneridae</taxon>
        <taxon>Pentapetalae</taxon>
        <taxon>rosids</taxon>
        <taxon>fabids</taxon>
        <taxon>Rosales</taxon>
        <taxon>Rosaceae</taxon>
        <taxon>Amygdaloideae</taxon>
        <taxon>Amygdaleae</taxon>
        <taxon>Prunus</taxon>
    </lineage>
</organism>
<dbReference type="AlphaFoldDB" id="A0A5E4GMC3"/>
<dbReference type="Pfam" id="PF04827">
    <property type="entry name" value="Plant_tran"/>
    <property type="match status" value="1"/>
</dbReference>
<dbReference type="PANTHER" id="PTHR47150">
    <property type="entry name" value="OS12G0169200 PROTEIN"/>
    <property type="match status" value="1"/>
</dbReference>
<dbReference type="EMBL" id="CABIKO010001151">
    <property type="protein sequence ID" value="VVA41037.1"/>
    <property type="molecule type" value="Genomic_DNA"/>
</dbReference>
<feature type="non-terminal residue" evidence="1">
    <location>
        <position position="97"/>
    </location>
</feature>
<protein>
    <submittedName>
        <fullName evidence="1">PREDICTED: putative nuclease HARBI1</fullName>
    </submittedName>
</protein>
<name>A0A5E4GMC3_PRUDU</name>
<reference evidence="3" key="2">
    <citation type="journal article" date="2020" name="Plant J.">
        <title>Transposons played a major role in the diversification between the closely related almond and peach genomes: results from the almond genome sequence.</title>
        <authorList>
            <person name="Alioto T."/>
            <person name="Alexiou K.G."/>
            <person name="Bardil A."/>
            <person name="Barteri F."/>
            <person name="Castanera R."/>
            <person name="Cruz F."/>
            <person name="Dhingra A."/>
            <person name="Duval H."/>
            <person name="Fernandez I Marti A."/>
            <person name="Frias L."/>
            <person name="Galan B."/>
            <person name="Garcia J.L."/>
            <person name="Howad W."/>
            <person name="Gomez-Garrido J."/>
            <person name="Gut M."/>
            <person name="Julca I."/>
            <person name="Morata J."/>
            <person name="Puigdomenech P."/>
            <person name="Ribeca P."/>
            <person name="Rubio Cabetas M.J."/>
            <person name="Vlasova A."/>
            <person name="Wirthensohn M."/>
            <person name="Garcia-Mas J."/>
            <person name="Gabaldon T."/>
            <person name="Casacuberta J.M."/>
            <person name="Arus P."/>
        </authorList>
    </citation>
    <scope>NUCLEOTIDE SEQUENCE [LARGE SCALE GENOMIC DNA]</scope>
    <source>
        <strain evidence="3">cv. Texas</strain>
    </source>
</reference>
<evidence type="ECO:0000313" key="3">
    <source>
        <dbReference type="Proteomes" id="UP000327085"/>
    </source>
</evidence>
<sequence length="97" mass="11077">VDEIAGMGKSTALESLVRFCDAIETLYIRVYLRRPTHRDLQRLLQKAEARGFPRMIGSIDYMHWHRKIAQLLGKEIMETGNGKKVSSLKPLLDSIHG</sequence>
<dbReference type="InterPro" id="IPR006912">
    <property type="entry name" value="Harbinger_derived_prot"/>
</dbReference>
<evidence type="ECO:0000313" key="1">
    <source>
        <dbReference type="EMBL" id="VVA41037.1"/>
    </source>
</evidence>